<evidence type="ECO:0000256" key="1">
    <source>
        <dbReference type="ARBA" id="ARBA00022723"/>
    </source>
</evidence>
<keyword evidence="2" id="KW-0560">Oxidoreductase</keyword>
<organism evidence="4 5">
    <name type="scientific">Atlanticothrix silvestris CENA357</name>
    <dbReference type="NCBI Taxonomy" id="1725252"/>
    <lineage>
        <taxon>Bacteria</taxon>
        <taxon>Bacillati</taxon>
        <taxon>Cyanobacteriota</taxon>
        <taxon>Cyanophyceae</taxon>
        <taxon>Nostocales</taxon>
        <taxon>Nodulariaceae</taxon>
        <taxon>Atlanticothrix</taxon>
        <taxon>Atlanticothrix silvestris</taxon>
    </lineage>
</organism>
<dbReference type="InterPro" id="IPR013819">
    <property type="entry name" value="LipOase_C"/>
</dbReference>
<dbReference type="GO" id="GO:0034440">
    <property type="term" value="P:lipid oxidation"/>
    <property type="evidence" value="ECO:0007669"/>
    <property type="project" value="InterPro"/>
</dbReference>
<dbReference type="Pfam" id="PF00305">
    <property type="entry name" value="Lipoxygenase"/>
    <property type="match status" value="1"/>
</dbReference>
<protein>
    <submittedName>
        <fullName evidence="4">Lipoxygenase</fullName>
    </submittedName>
</protein>
<dbReference type="GO" id="GO:0046872">
    <property type="term" value="F:metal ion binding"/>
    <property type="evidence" value="ECO:0007669"/>
    <property type="project" value="UniProtKB-KW"/>
</dbReference>
<dbReference type="EMBL" id="JAECZB010000036">
    <property type="protein sequence ID" value="MBH8553581.1"/>
    <property type="molecule type" value="Genomic_DNA"/>
</dbReference>
<comment type="caution">
    <text evidence="4">The sequence shown here is derived from an EMBL/GenBank/DDBJ whole genome shotgun (WGS) entry which is preliminary data.</text>
</comment>
<proteinExistence type="predicted"/>
<dbReference type="AlphaFoldDB" id="A0A8J7HJ80"/>
<dbReference type="PRINTS" id="PR00087">
    <property type="entry name" value="LIPOXYGENASE"/>
</dbReference>
<gene>
    <name evidence="4" type="ORF">I8751_14610</name>
</gene>
<evidence type="ECO:0000313" key="5">
    <source>
        <dbReference type="Proteomes" id="UP000599391"/>
    </source>
</evidence>
<dbReference type="RefSeq" id="WP_214439863.1">
    <property type="nucleotide sequence ID" value="NZ_JAECZB010000036.1"/>
</dbReference>
<dbReference type="InterPro" id="IPR000907">
    <property type="entry name" value="LipOase"/>
</dbReference>
<dbReference type="Gene3D" id="1.20.245.10">
    <property type="entry name" value="Lipoxygenase-1, Domain 5"/>
    <property type="match status" value="1"/>
</dbReference>
<dbReference type="GO" id="GO:0016702">
    <property type="term" value="F:oxidoreductase activity, acting on single donors with incorporation of molecular oxygen, incorporation of two atoms of oxygen"/>
    <property type="evidence" value="ECO:0007669"/>
    <property type="project" value="InterPro"/>
</dbReference>
<name>A0A8J7HJ80_9CYAN</name>
<accession>A0A8J7HJ80</accession>
<reference evidence="4 5" key="1">
    <citation type="journal article" date="2021" name="Int. J. Syst. Evol. Microbiol.">
        <title>Amazonocrinis nigriterrae gen. nov., sp. nov., Atlanticothrix silvestris gen. nov., sp. nov. and Dendronalium phyllosphericum gen. nov., sp. nov., nostocacean cyanobacteria from Brazilian environments.</title>
        <authorList>
            <person name="Alvarenga D.O."/>
            <person name="Andreote A.P.D."/>
            <person name="Branco L.H.Z."/>
            <person name="Delbaje E."/>
            <person name="Cruz R.B."/>
            <person name="Varani A.M."/>
            <person name="Fiore M.F."/>
        </authorList>
    </citation>
    <scope>NUCLEOTIDE SEQUENCE [LARGE SCALE GENOMIC DNA]</scope>
    <source>
        <strain evidence="4 5">CENA357</strain>
    </source>
</reference>
<sequence length="626" mass="70509">MTDNSINTPITNSLDLVRQEYQYNYTHIPPIAMVDEVPAVERFSTNWYCLLAKQLRVIFVNTLITNRGNRGSQSVRDDVKMFILEALIKGAIPIRISIIARFLQIVPQFLIKGISKDFRELDDLLFSLLRENGVLILRDALNRVIALLYERQPTGHVSSLKDYEKLFPMIELPAIAQNFQEDEVFAYMRVAGYNPVMIERVNSFSDRFPVTDKHYQAVMGNDDSLTAAQEEGRLYLADYKILENAINGTYPSEQKYLYAPIALFALPRGSDPNRLLRPVAIQCGQTPGPDYPIVTPKSGKYAWLFAKTVVQIADANIQEAITHLARTHLFVGIFVMATSRQLPLSHPLGLLLRPHFEGTLAINDAAQRSLIAPGGGVDRLLASTIDNSRVLAVYGLQSYGFKNAMLPKQFQQRGVDDANLLPVYPYRDDALLVWDAIRQWVTGYLNLYYATDADIQKDVALQAWAAEIQAYDGGRMPDFGENGGIQTRNYLVDAATLIIFTASAQHAAVNFPQKDLMGYAAALPLAGYSPASTLGREVTEQDYLNLLSPLNQAQRQYNLLSLLGSLYYNRLGDYPQGYFKDPLVKPLLQTFQKNLQKVEDTINKRNLHRPVYEYLLPSKIPQSINI</sequence>
<dbReference type="InterPro" id="IPR036226">
    <property type="entry name" value="LipOase_C_sf"/>
</dbReference>
<keyword evidence="5" id="KW-1185">Reference proteome</keyword>
<dbReference type="Proteomes" id="UP000599391">
    <property type="component" value="Unassembled WGS sequence"/>
</dbReference>
<evidence type="ECO:0000259" key="3">
    <source>
        <dbReference type="PROSITE" id="PS51393"/>
    </source>
</evidence>
<dbReference type="Gene3D" id="3.10.450.60">
    <property type="match status" value="1"/>
</dbReference>
<evidence type="ECO:0000313" key="4">
    <source>
        <dbReference type="EMBL" id="MBH8553581.1"/>
    </source>
</evidence>
<dbReference type="SUPFAM" id="SSF48484">
    <property type="entry name" value="Lipoxigenase"/>
    <property type="match status" value="1"/>
</dbReference>
<feature type="domain" description="Lipoxygenase" evidence="3">
    <location>
        <begin position="123"/>
        <end position="626"/>
    </location>
</feature>
<dbReference type="PANTHER" id="PTHR11771">
    <property type="entry name" value="LIPOXYGENASE"/>
    <property type="match status" value="1"/>
</dbReference>
<keyword evidence="1" id="KW-0479">Metal-binding</keyword>
<dbReference type="PROSITE" id="PS51393">
    <property type="entry name" value="LIPOXYGENASE_3"/>
    <property type="match status" value="1"/>
</dbReference>
<evidence type="ECO:0000256" key="2">
    <source>
        <dbReference type="ARBA" id="ARBA00023002"/>
    </source>
</evidence>